<proteinExistence type="predicted"/>
<reference evidence="1" key="1">
    <citation type="submission" date="2021-06" db="EMBL/GenBank/DDBJ databases">
        <authorList>
            <person name="Kallberg Y."/>
            <person name="Tangrot J."/>
            <person name="Rosling A."/>
        </authorList>
    </citation>
    <scope>NUCLEOTIDE SEQUENCE</scope>
    <source>
        <strain evidence="1">IL203A</strain>
    </source>
</reference>
<sequence length="224" mass="26130">MSKHIPSELLNLVFLEIYNDRFLLYNLKIHYLYNCLLVNRFWCKNVVSLLWSLVFAFSLKKKSSKTRAVIIDTCLKFINKEQQTDLLKSGIHVDVAPSLFKYPSFIKDIKFEALLLNVRDWIFLRHPSEVDRNLILRILLEVLAEYGSNLDCFVSDHLSLDLSSIAIRERLPLNELTILGNKNIKNIFSHVNELWIGGRSLENPFISVITNICHNVVRNYDHIV</sequence>
<evidence type="ECO:0000313" key="1">
    <source>
        <dbReference type="EMBL" id="CAG8466742.1"/>
    </source>
</evidence>
<accession>A0ACA9KDA3</accession>
<name>A0ACA9KDA3_9GLOM</name>
<evidence type="ECO:0000313" key="2">
    <source>
        <dbReference type="Proteomes" id="UP000789702"/>
    </source>
</evidence>
<keyword evidence="2" id="KW-1185">Reference proteome</keyword>
<gene>
    <name evidence="1" type="ORF">DHETER_LOCUS1529</name>
</gene>
<comment type="caution">
    <text evidence="1">The sequence shown here is derived from an EMBL/GenBank/DDBJ whole genome shotgun (WGS) entry which is preliminary data.</text>
</comment>
<dbReference type="Proteomes" id="UP000789702">
    <property type="component" value="Unassembled WGS sequence"/>
</dbReference>
<organism evidence="1 2">
    <name type="scientific">Dentiscutata heterogama</name>
    <dbReference type="NCBI Taxonomy" id="1316150"/>
    <lineage>
        <taxon>Eukaryota</taxon>
        <taxon>Fungi</taxon>
        <taxon>Fungi incertae sedis</taxon>
        <taxon>Mucoromycota</taxon>
        <taxon>Glomeromycotina</taxon>
        <taxon>Glomeromycetes</taxon>
        <taxon>Diversisporales</taxon>
        <taxon>Gigasporaceae</taxon>
        <taxon>Dentiscutata</taxon>
    </lineage>
</organism>
<protein>
    <submittedName>
        <fullName evidence="1">13257_t:CDS:1</fullName>
    </submittedName>
</protein>
<dbReference type="EMBL" id="CAJVPU010000945">
    <property type="protein sequence ID" value="CAG8466742.1"/>
    <property type="molecule type" value="Genomic_DNA"/>
</dbReference>